<accession>A0A850EHM3</accession>
<dbReference type="AlphaFoldDB" id="A0A850EHM3"/>
<dbReference type="RefSeq" id="WP_175370060.1">
    <property type="nucleotide sequence ID" value="NZ_JABWCS010000185.1"/>
</dbReference>
<dbReference type="Proteomes" id="UP000564806">
    <property type="component" value="Unassembled WGS sequence"/>
</dbReference>
<name>A0A850EHM3_9BACL</name>
<evidence type="ECO:0000313" key="1">
    <source>
        <dbReference type="EMBL" id="NUU59370.1"/>
    </source>
</evidence>
<proteinExistence type="predicted"/>
<sequence>MKRDQMSLDRSGIELLEQLKPFFKEKRREDHWPGTRLFGHYADIYYFHCCAEATKILLSYSSGLYSWVQPKVPDDLCFLRNGEPWLMNTAHEGNSYLDTDVEEEVMRLDQSGLLFHDLPRHG</sequence>
<protein>
    <submittedName>
        <fullName evidence="1">Uncharacterized protein</fullName>
    </submittedName>
</protein>
<organism evidence="1 2">
    <name type="scientific">Paenibacillus agri</name>
    <dbReference type="NCBI Taxonomy" id="2744309"/>
    <lineage>
        <taxon>Bacteria</taxon>
        <taxon>Bacillati</taxon>
        <taxon>Bacillota</taxon>
        <taxon>Bacilli</taxon>
        <taxon>Bacillales</taxon>
        <taxon>Paenibacillaceae</taxon>
        <taxon>Paenibacillus</taxon>
    </lineage>
</organism>
<evidence type="ECO:0000313" key="2">
    <source>
        <dbReference type="Proteomes" id="UP000564806"/>
    </source>
</evidence>
<dbReference type="EMBL" id="JABWCS010000185">
    <property type="protein sequence ID" value="NUU59370.1"/>
    <property type="molecule type" value="Genomic_DNA"/>
</dbReference>
<comment type="caution">
    <text evidence="1">The sequence shown here is derived from an EMBL/GenBank/DDBJ whole genome shotgun (WGS) entry which is preliminary data.</text>
</comment>
<gene>
    <name evidence="1" type="ORF">HPT30_03255</name>
</gene>
<reference evidence="1" key="1">
    <citation type="submission" date="2020-06" db="EMBL/GenBank/DDBJ databases">
        <title>Paenibacillus sp. nov., isolated from soil.</title>
        <authorList>
            <person name="Seo Y.L."/>
        </authorList>
    </citation>
    <scope>NUCLEOTIDE SEQUENCE [LARGE SCALE GENOMIC DNA]</scope>
    <source>
        <strain evidence="1">JW14</strain>
    </source>
</reference>
<keyword evidence="2" id="KW-1185">Reference proteome</keyword>